<proteinExistence type="predicted"/>
<name>A0ACC5WCC1_PANGG</name>
<keyword evidence="2" id="KW-1185">Reference proteome</keyword>
<sequence>MSLDWGRKPEYPEETPEGQGEHANSTHTGQRSGNPRRPPHSGSQLSSQLDATLITAGISTGRPGHTLSRRITQRLRLRASIGANAVPAFQHYSEVVCVARSRMQLW</sequence>
<evidence type="ECO:0000313" key="2">
    <source>
        <dbReference type="Proteomes" id="UP000829447"/>
    </source>
</evidence>
<comment type="caution">
    <text evidence="1">The sequence shown here is derived from an EMBL/GenBank/DDBJ whole genome shotgun (WGS) entry which is preliminary data.</text>
</comment>
<dbReference type="EMBL" id="CM040456">
    <property type="protein sequence ID" value="MCI4376712.1"/>
    <property type="molecule type" value="Genomic_DNA"/>
</dbReference>
<evidence type="ECO:0000313" key="1">
    <source>
        <dbReference type="EMBL" id="MCI4376712.1"/>
    </source>
</evidence>
<dbReference type="Proteomes" id="UP000829447">
    <property type="component" value="Linkage Group LG3"/>
</dbReference>
<protein>
    <submittedName>
        <fullName evidence="1">Uncharacterized protein</fullName>
    </submittedName>
</protein>
<reference evidence="1 2" key="1">
    <citation type="journal article" date="2022" name="bioRxiv">
        <title>An ancient truncated duplication of the anti-Mullerian hormone receptor type 2 gene is a potential conserved master sex determinant in the Pangasiidae catfish family.</title>
        <authorList>
            <person name="Wen M."/>
            <person name="Pan Q."/>
            <person name="Jouanno E."/>
            <person name="Montfort J."/>
            <person name="Zahm M."/>
            <person name="Cabau C."/>
            <person name="Klopp C."/>
            <person name="Iampietro C."/>
            <person name="Roques C."/>
            <person name="Bouchez O."/>
            <person name="Castinel A."/>
            <person name="Donnadieu C."/>
            <person name="Parrinello H."/>
            <person name="Poncet C."/>
            <person name="Belmonte E."/>
            <person name="Gautier V."/>
            <person name="Avarre J.-C."/>
            <person name="Dugue R."/>
            <person name="Gustiano R."/>
            <person name="Ha T.T.T."/>
            <person name="Campet M."/>
            <person name="Sriphairoj K."/>
            <person name="Ribolli J."/>
            <person name="de Almeida F.L."/>
            <person name="Desvignes T."/>
            <person name="Postlethwait J.H."/>
            <person name="Bucao C.F."/>
            <person name="Robinson-Rechavi M."/>
            <person name="Bobe J."/>
            <person name="Herpin A."/>
            <person name="Guiguen Y."/>
        </authorList>
    </citation>
    <scope>NUCLEOTIDE SEQUENCE [LARGE SCALE GENOMIC DNA]</scope>
    <source>
        <strain evidence="1">YG-Dec2019</strain>
    </source>
</reference>
<accession>A0ACC5WCC1</accession>
<gene>
    <name evidence="1" type="ORF">PGIGA_G00191540</name>
</gene>
<organism evidence="1 2">
    <name type="scientific">Pangasianodon gigas</name>
    <name type="common">Mekong giant catfish</name>
    <name type="synonym">Pangasius gigas</name>
    <dbReference type="NCBI Taxonomy" id="30993"/>
    <lineage>
        <taxon>Eukaryota</taxon>
        <taxon>Metazoa</taxon>
        <taxon>Chordata</taxon>
        <taxon>Craniata</taxon>
        <taxon>Vertebrata</taxon>
        <taxon>Euteleostomi</taxon>
        <taxon>Actinopterygii</taxon>
        <taxon>Neopterygii</taxon>
        <taxon>Teleostei</taxon>
        <taxon>Ostariophysi</taxon>
        <taxon>Siluriformes</taxon>
        <taxon>Pangasiidae</taxon>
        <taxon>Pangasianodon</taxon>
    </lineage>
</organism>